<dbReference type="Proteomes" id="UP001162501">
    <property type="component" value="Chromosome 1"/>
</dbReference>
<evidence type="ECO:0000313" key="2">
    <source>
        <dbReference type="Proteomes" id="UP001162501"/>
    </source>
</evidence>
<evidence type="ECO:0000313" key="1">
    <source>
        <dbReference type="EMBL" id="CAM9270246.1"/>
    </source>
</evidence>
<sequence length="124" mass="14222">MVQLCMHNLLQILFPYRFLQNKVWFPVLNSSTLLSTFYTVVYVCYSQTPLSLPHISPLVIISVLYVCGFIFVLYINSLFFFLISNISNIIRYLSSPAWLTSPSMIITTTIHVAANDIISFCMPK</sequence>
<gene>
    <name evidence="1" type="ORF">MRATA1EN22A_LOCUS226</name>
</gene>
<protein>
    <submittedName>
        <fullName evidence="1">Uncharacterized protein</fullName>
    </submittedName>
</protein>
<name>A0AC59Y0E2_RANTA</name>
<reference evidence="1" key="2">
    <citation type="submission" date="2025-03" db="EMBL/GenBank/DDBJ databases">
        <authorList>
            <consortium name="ELIXIR-Norway"/>
            <consortium name="Elixir Norway"/>
        </authorList>
    </citation>
    <scope>NUCLEOTIDE SEQUENCE</scope>
</reference>
<organism evidence="1 2">
    <name type="scientific">Rangifer tarandus platyrhynchus</name>
    <name type="common">Svalbard reindeer</name>
    <dbReference type="NCBI Taxonomy" id="3082113"/>
    <lineage>
        <taxon>Eukaryota</taxon>
        <taxon>Metazoa</taxon>
        <taxon>Chordata</taxon>
        <taxon>Craniata</taxon>
        <taxon>Vertebrata</taxon>
        <taxon>Euteleostomi</taxon>
        <taxon>Mammalia</taxon>
        <taxon>Eutheria</taxon>
        <taxon>Laurasiatheria</taxon>
        <taxon>Artiodactyla</taxon>
        <taxon>Ruminantia</taxon>
        <taxon>Pecora</taxon>
        <taxon>Cervidae</taxon>
        <taxon>Odocoileinae</taxon>
        <taxon>Rangifer</taxon>
    </lineage>
</organism>
<proteinExistence type="predicted"/>
<accession>A0AC59Y0E2</accession>
<dbReference type="EMBL" id="OX596085">
    <property type="protein sequence ID" value="CAM9270246.1"/>
    <property type="molecule type" value="Genomic_DNA"/>
</dbReference>
<reference evidence="1" key="1">
    <citation type="submission" date="2023-05" db="EMBL/GenBank/DDBJ databases">
        <authorList>
            <consortium name="ELIXIR-Norway"/>
        </authorList>
    </citation>
    <scope>NUCLEOTIDE SEQUENCE</scope>
</reference>